<keyword evidence="2" id="KW-0560">Oxidoreductase</keyword>
<proteinExistence type="inferred from homology"/>
<dbReference type="GO" id="GO:0019380">
    <property type="term" value="P:3-phenylpropionate catabolic process"/>
    <property type="evidence" value="ECO:0007669"/>
    <property type="project" value="TreeGrafter"/>
</dbReference>
<dbReference type="OrthoDB" id="3212009at2"/>
<dbReference type="PANTHER" id="PTHR41534">
    <property type="entry name" value="BLR3401 PROTEIN"/>
    <property type="match status" value="1"/>
</dbReference>
<dbReference type="PANTHER" id="PTHR41534:SF2">
    <property type="entry name" value="3-PHENYLPROPIONATE_CINNAMIC ACID DIOXYGENASE SUBUNIT BETA"/>
    <property type="match status" value="1"/>
</dbReference>
<dbReference type="NCBIfam" id="NF007479">
    <property type="entry name" value="PRK10069.1"/>
    <property type="match status" value="1"/>
</dbReference>
<dbReference type="SUPFAM" id="SSF54427">
    <property type="entry name" value="NTF2-like"/>
    <property type="match status" value="1"/>
</dbReference>
<evidence type="ECO:0000256" key="1">
    <source>
        <dbReference type="ARBA" id="ARBA00009570"/>
    </source>
</evidence>
<dbReference type="InterPro" id="IPR032710">
    <property type="entry name" value="NTF2-like_dom_sf"/>
</dbReference>
<sequence>MTDLKQAPPTTAVTPELQLEVERFLFLEARLLDERRLTEWLDLLAEDIHYFAPIRRNVKYNDWDLEESDPENEISYFDEGKDILTGRIRQLNTGVHWAEEPVSRFEHIVTNVEIVEVDGDELHVNSKFFCYQNRLADEVNHFVGRRYDILRRDPGTGFKVAKRKILLAQNVLLAKVINTFF</sequence>
<dbReference type="CDD" id="cd00667">
    <property type="entry name" value="ring_hydroxylating_dioxygenases_beta"/>
    <property type="match status" value="1"/>
</dbReference>
<protein>
    <submittedName>
        <fullName evidence="3">3-phenylpropionate dioxygenase</fullName>
    </submittedName>
</protein>
<reference evidence="3" key="2">
    <citation type="submission" date="2020-09" db="EMBL/GenBank/DDBJ databases">
        <authorList>
            <person name="Sun Q."/>
            <person name="Zhou Y."/>
        </authorList>
    </citation>
    <scope>NUCLEOTIDE SEQUENCE</scope>
    <source>
        <strain evidence="3">CGMCC 1.14988</strain>
    </source>
</reference>
<evidence type="ECO:0000313" key="3">
    <source>
        <dbReference type="EMBL" id="GGI02347.1"/>
    </source>
</evidence>
<accession>A0A8J3A6G8</accession>
<dbReference type="InterPro" id="IPR000391">
    <property type="entry name" value="Rng_hydr_dOase-bsu"/>
</dbReference>
<dbReference type="AlphaFoldDB" id="A0A8J3A6G8"/>
<evidence type="ECO:0000313" key="4">
    <source>
        <dbReference type="Proteomes" id="UP000650511"/>
    </source>
</evidence>
<gene>
    <name evidence="3" type="ORF">GCM10011354_00050</name>
</gene>
<organism evidence="3 4">
    <name type="scientific">Egicoccus halophilus</name>
    <dbReference type="NCBI Taxonomy" id="1670830"/>
    <lineage>
        <taxon>Bacteria</taxon>
        <taxon>Bacillati</taxon>
        <taxon>Actinomycetota</taxon>
        <taxon>Nitriliruptoria</taxon>
        <taxon>Egicoccales</taxon>
        <taxon>Egicoccaceae</taxon>
        <taxon>Egicoccus</taxon>
    </lineage>
</organism>
<comment type="caution">
    <text evidence="3">The sequence shown here is derived from an EMBL/GenBank/DDBJ whole genome shotgun (WGS) entry which is preliminary data.</text>
</comment>
<keyword evidence="4" id="KW-1185">Reference proteome</keyword>
<name>A0A8J3A6G8_9ACTN</name>
<dbReference type="Gene3D" id="3.10.450.50">
    <property type="match status" value="1"/>
</dbReference>
<reference evidence="3" key="1">
    <citation type="journal article" date="2014" name="Int. J. Syst. Evol. Microbiol.">
        <title>Complete genome sequence of Corynebacterium casei LMG S-19264T (=DSM 44701T), isolated from a smear-ripened cheese.</title>
        <authorList>
            <consortium name="US DOE Joint Genome Institute (JGI-PGF)"/>
            <person name="Walter F."/>
            <person name="Albersmeier A."/>
            <person name="Kalinowski J."/>
            <person name="Ruckert C."/>
        </authorList>
    </citation>
    <scope>NUCLEOTIDE SEQUENCE</scope>
    <source>
        <strain evidence="3">CGMCC 1.14988</strain>
    </source>
</reference>
<dbReference type="GO" id="GO:0051213">
    <property type="term" value="F:dioxygenase activity"/>
    <property type="evidence" value="ECO:0007669"/>
    <property type="project" value="UniProtKB-KW"/>
</dbReference>
<comment type="similarity">
    <text evidence="1">Belongs to the bacterial ring-hydroxylating dioxygenase beta subunit family.</text>
</comment>
<evidence type="ECO:0000256" key="2">
    <source>
        <dbReference type="ARBA" id="ARBA00023002"/>
    </source>
</evidence>
<dbReference type="EMBL" id="BMHA01000001">
    <property type="protein sequence ID" value="GGI02347.1"/>
    <property type="molecule type" value="Genomic_DNA"/>
</dbReference>
<dbReference type="Proteomes" id="UP000650511">
    <property type="component" value="Unassembled WGS sequence"/>
</dbReference>
<dbReference type="Pfam" id="PF00866">
    <property type="entry name" value="Ring_hydroxyl_B"/>
    <property type="match status" value="1"/>
</dbReference>
<keyword evidence="3" id="KW-0223">Dioxygenase</keyword>